<evidence type="ECO:0000313" key="11">
    <source>
        <dbReference type="Proteomes" id="UP000644699"/>
    </source>
</evidence>
<feature type="transmembrane region" description="Helical" evidence="8">
    <location>
        <begin position="59"/>
        <end position="80"/>
    </location>
</feature>
<dbReference type="PANTHER" id="PTHR43357">
    <property type="entry name" value="INNER MEMBRANE ABC TRANSPORTER PERMEASE PROTEIN YDCV"/>
    <property type="match status" value="1"/>
</dbReference>
<dbReference type="InterPro" id="IPR035906">
    <property type="entry name" value="MetI-like_sf"/>
</dbReference>
<feature type="transmembrane region" description="Helical" evidence="8">
    <location>
        <begin position="224"/>
        <end position="244"/>
    </location>
</feature>
<feature type="transmembrane region" description="Helical" evidence="8">
    <location>
        <begin position="183"/>
        <end position="212"/>
    </location>
</feature>
<comment type="caution">
    <text evidence="10">The sequence shown here is derived from an EMBL/GenBank/DDBJ whole genome shotgun (WGS) entry which is preliminary data.</text>
</comment>
<protein>
    <submittedName>
        <fullName evidence="10">Spermidine/putrescine ABC transporter permease</fullName>
    </submittedName>
</protein>
<evidence type="ECO:0000313" key="10">
    <source>
        <dbReference type="EMBL" id="GGE05832.1"/>
    </source>
</evidence>
<keyword evidence="11" id="KW-1185">Reference proteome</keyword>
<dbReference type="Proteomes" id="UP000644699">
    <property type="component" value="Unassembled WGS sequence"/>
</dbReference>
<proteinExistence type="predicted"/>
<dbReference type="CDD" id="cd06261">
    <property type="entry name" value="TM_PBP2"/>
    <property type="match status" value="1"/>
</dbReference>
<keyword evidence="7 8" id="KW-0472">Membrane</keyword>
<evidence type="ECO:0000256" key="4">
    <source>
        <dbReference type="ARBA" id="ARBA00022519"/>
    </source>
</evidence>
<feature type="domain" description="ABC transmembrane type-1" evidence="9">
    <location>
        <begin position="57"/>
        <end position="243"/>
    </location>
</feature>
<evidence type="ECO:0000256" key="2">
    <source>
        <dbReference type="ARBA" id="ARBA00022448"/>
    </source>
</evidence>
<keyword evidence="6 8" id="KW-1133">Transmembrane helix</keyword>
<evidence type="ECO:0000256" key="6">
    <source>
        <dbReference type="ARBA" id="ARBA00022989"/>
    </source>
</evidence>
<evidence type="ECO:0000256" key="8">
    <source>
        <dbReference type="SAM" id="Phobius"/>
    </source>
</evidence>
<organism evidence="10 11">
    <name type="scientific">Aureimonas endophytica</name>
    <dbReference type="NCBI Taxonomy" id="2027858"/>
    <lineage>
        <taxon>Bacteria</taxon>
        <taxon>Pseudomonadati</taxon>
        <taxon>Pseudomonadota</taxon>
        <taxon>Alphaproteobacteria</taxon>
        <taxon>Hyphomicrobiales</taxon>
        <taxon>Aurantimonadaceae</taxon>
        <taxon>Aureimonas</taxon>
    </lineage>
</organism>
<comment type="subcellular location">
    <subcellularLocation>
        <location evidence="1">Cell inner membrane</location>
        <topology evidence="1">Multi-pass membrane protein</topology>
    </subcellularLocation>
</comment>
<dbReference type="SUPFAM" id="SSF161098">
    <property type="entry name" value="MetI-like"/>
    <property type="match status" value="1"/>
</dbReference>
<gene>
    <name evidence="10" type="ORF">GCM10011390_26080</name>
</gene>
<feature type="transmembrane region" description="Helical" evidence="8">
    <location>
        <begin position="121"/>
        <end position="145"/>
    </location>
</feature>
<dbReference type="EMBL" id="BMIQ01000003">
    <property type="protein sequence ID" value="GGE05832.1"/>
    <property type="molecule type" value="Genomic_DNA"/>
</dbReference>
<keyword evidence="3" id="KW-1003">Cell membrane</keyword>
<reference evidence="10" key="2">
    <citation type="submission" date="2020-09" db="EMBL/GenBank/DDBJ databases">
        <authorList>
            <person name="Sun Q."/>
            <person name="Zhou Y."/>
        </authorList>
    </citation>
    <scope>NUCLEOTIDE SEQUENCE</scope>
    <source>
        <strain evidence="10">CGMCC 1.15367</strain>
    </source>
</reference>
<keyword evidence="4" id="KW-0997">Cell inner membrane</keyword>
<feature type="transmembrane region" description="Helical" evidence="8">
    <location>
        <begin position="92"/>
        <end position="115"/>
    </location>
</feature>
<reference evidence="10" key="1">
    <citation type="journal article" date="2014" name="Int. J. Syst. Evol. Microbiol.">
        <title>Complete genome sequence of Corynebacterium casei LMG S-19264T (=DSM 44701T), isolated from a smear-ripened cheese.</title>
        <authorList>
            <consortium name="US DOE Joint Genome Institute (JGI-PGF)"/>
            <person name="Walter F."/>
            <person name="Albersmeier A."/>
            <person name="Kalinowski J."/>
            <person name="Ruckert C."/>
        </authorList>
    </citation>
    <scope>NUCLEOTIDE SEQUENCE</scope>
    <source>
        <strain evidence="10">CGMCC 1.15367</strain>
    </source>
</reference>
<keyword evidence="2" id="KW-0813">Transport</keyword>
<dbReference type="PANTHER" id="PTHR43357:SF4">
    <property type="entry name" value="INNER MEMBRANE ABC TRANSPORTER PERMEASE PROTEIN YDCV"/>
    <property type="match status" value="1"/>
</dbReference>
<accession>A0A917E5B2</accession>
<dbReference type="Gene3D" id="1.10.3720.10">
    <property type="entry name" value="MetI-like"/>
    <property type="match status" value="1"/>
</dbReference>
<dbReference type="PROSITE" id="PS50928">
    <property type="entry name" value="ABC_TM1"/>
    <property type="match status" value="1"/>
</dbReference>
<dbReference type="GO" id="GO:0055085">
    <property type="term" value="P:transmembrane transport"/>
    <property type="evidence" value="ECO:0007669"/>
    <property type="project" value="InterPro"/>
</dbReference>
<evidence type="ECO:0000259" key="9">
    <source>
        <dbReference type="PROSITE" id="PS50928"/>
    </source>
</evidence>
<name>A0A917E5B2_9HYPH</name>
<keyword evidence="5 8" id="KW-0812">Transmembrane</keyword>
<evidence type="ECO:0000256" key="5">
    <source>
        <dbReference type="ARBA" id="ARBA00022692"/>
    </source>
</evidence>
<evidence type="ECO:0000256" key="3">
    <source>
        <dbReference type="ARBA" id="ARBA00022475"/>
    </source>
</evidence>
<feature type="transmembrane region" description="Helical" evidence="8">
    <location>
        <begin position="157"/>
        <end position="177"/>
    </location>
</feature>
<dbReference type="GO" id="GO:0005886">
    <property type="term" value="C:plasma membrane"/>
    <property type="evidence" value="ECO:0007669"/>
    <property type="project" value="UniProtKB-SubCell"/>
</dbReference>
<dbReference type="InterPro" id="IPR000515">
    <property type="entry name" value="MetI-like"/>
</dbReference>
<evidence type="ECO:0000256" key="7">
    <source>
        <dbReference type="ARBA" id="ARBA00023136"/>
    </source>
</evidence>
<sequence>MRTIARLTRRLLLALMLAYFALPLLTTLVFSLSQGRQGYGLSAYAALIRRADLLEPLLLSIALAAATIALVLVVLLPAMIAMHLLAPRLKGLFEAIAVLPFVVPAIALVAGLTALVPGPGWLVGSPAFLALPCFVLALPYAYRAIDVGLGPLDLPQLRLAAASLGAGPVRTILWVVLPNLGPALVNAALLTFTVVLGEFTVANILLFPTFPVALARIGRSQPDVAAALSIVSFLLTWAALFGALRAGRLAAPRAANRDGVSP</sequence>
<evidence type="ECO:0000256" key="1">
    <source>
        <dbReference type="ARBA" id="ARBA00004429"/>
    </source>
</evidence>
<dbReference type="RefSeq" id="WP_188909066.1">
    <property type="nucleotide sequence ID" value="NZ_BMIQ01000003.1"/>
</dbReference>
<dbReference type="AlphaFoldDB" id="A0A917E5B2"/>